<dbReference type="RefSeq" id="WP_181613211.1">
    <property type="nucleotide sequence ID" value="NZ_BAABAM010000004.1"/>
</dbReference>
<gene>
    <name evidence="2" type="ORF">HNR30_005814</name>
</gene>
<protein>
    <submittedName>
        <fullName evidence="2">Uncharacterized protein</fullName>
    </submittedName>
</protein>
<keyword evidence="1" id="KW-1133">Transmembrane helix</keyword>
<dbReference type="Proteomes" id="UP000530928">
    <property type="component" value="Unassembled WGS sequence"/>
</dbReference>
<sequence>MRDVRWNVQWWAALTSVVAGFMSIPALIISLNALRISEQQHTDARRQQSASELLARQTFIRRVIINGEPGQAMVFGGDITVVNYNLIPVLVRLYAETEVTPTSGSSTPPPKSDASGFVIPPCAEVTLRIPPYEAIYPDPADRPSRQEVEIISHTAVLNPLDGRLWAVPDISSAALEASPLDKDATELMESIGWTVKSELATTRSLPHCA</sequence>
<accession>A0A7W0HSZ4</accession>
<dbReference type="AlphaFoldDB" id="A0A7W0HSZ4"/>
<evidence type="ECO:0000313" key="3">
    <source>
        <dbReference type="Proteomes" id="UP000530928"/>
    </source>
</evidence>
<reference evidence="2 3" key="1">
    <citation type="submission" date="2020-07" db="EMBL/GenBank/DDBJ databases">
        <title>Genomic Encyclopedia of Type Strains, Phase IV (KMG-IV): sequencing the most valuable type-strain genomes for metagenomic binning, comparative biology and taxonomic classification.</title>
        <authorList>
            <person name="Goeker M."/>
        </authorList>
    </citation>
    <scope>NUCLEOTIDE SEQUENCE [LARGE SCALE GENOMIC DNA]</scope>
    <source>
        <strain evidence="2 3">DSM 45533</strain>
    </source>
</reference>
<feature type="transmembrane region" description="Helical" evidence="1">
    <location>
        <begin position="12"/>
        <end position="34"/>
    </location>
</feature>
<evidence type="ECO:0000256" key="1">
    <source>
        <dbReference type="SAM" id="Phobius"/>
    </source>
</evidence>
<keyword evidence="1" id="KW-0472">Membrane</keyword>
<evidence type="ECO:0000313" key="2">
    <source>
        <dbReference type="EMBL" id="MBA2894442.1"/>
    </source>
</evidence>
<proteinExistence type="predicted"/>
<organism evidence="2 3">
    <name type="scientific">Nonomuraea soli</name>
    <dbReference type="NCBI Taxonomy" id="1032476"/>
    <lineage>
        <taxon>Bacteria</taxon>
        <taxon>Bacillati</taxon>
        <taxon>Actinomycetota</taxon>
        <taxon>Actinomycetes</taxon>
        <taxon>Streptosporangiales</taxon>
        <taxon>Streptosporangiaceae</taxon>
        <taxon>Nonomuraea</taxon>
    </lineage>
</organism>
<name>A0A7W0HSZ4_9ACTN</name>
<keyword evidence="1" id="KW-0812">Transmembrane</keyword>
<comment type="caution">
    <text evidence="2">The sequence shown here is derived from an EMBL/GenBank/DDBJ whole genome shotgun (WGS) entry which is preliminary data.</text>
</comment>
<dbReference type="EMBL" id="JACDUR010000006">
    <property type="protein sequence ID" value="MBA2894442.1"/>
    <property type="molecule type" value="Genomic_DNA"/>
</dbReference>
<keyword evidence="3" id="KW-1185">Reference proteome</keyword>